<dbReference type="GO" id="GO:0071949">
    <property type="term" value="F:FAD binding"/>
    <property type="evidence" value="ECO:0007669"/>
    <property type="project" value="InterPro"/>
</dbReference>
<feature type="domain" description="FAD-binding PCMH-type" evidence="6">
    <location>
        <begin position="36"/>
        <end position="208"/>
    </location>
</feature>
<dbReference type="GO" id="GO:0016491">
    <property type="term" value="F:oxidoreductase activity"/>
    <property type="evidence" value="ECO:0007669"/>
    <property type="project" value="UniProtKB-KW"/>
</dbReference>
<keyword evidence="3" id="KW-0285">Flavoprotein</keyword>
<keyword evidence="8" id="KW-1185">Reference proteome</keyword>
<dbReference type="InterPro" id="IPR006093">
    <property type="entry name" value="Oxy_OxRdtase_FAD_BS"/>
</dbReference>
<dbReference type="AlphaFoldDB" id="A0AA42CL47"/>
<dbReference type="Gene3D" id="3.30.465.10">
    <property type="match status" value="1"/>
</dbReference>
<proteinExistence type="inferred from homology"/>
<evidence type="ECO:0000256" key="4">
    <source>
        <dbReference type="ARBA" id="ARBA00022827"/>
    </source>
</evidence>
<dbReference type="Pfam" id="PF01565">
    <property type="entry name" value="FAD_binding_4"/>
    <property type="match status" value="1"/>
</dbReference>
<dbReference type="InterPro" id="IPR050416">
    <property type="entry name" value="FAD-linked_Oxidoreductase"/>
</dbReference>
<comment type="similarity">
    <text evidence="2">Belongs to the oxygen-dependent FAD-linked oxidoreductase family.</text>
</comment>
<dbReference type="Proteomes" id="UP001165667">
    <property type="component" value="Unassembled WGS sequence"/>
</dbReference>
<evidence type="ECO:0000256" key="1">
    <source>
        <dbReference type="ARBA" id="ARBA00001974"/>
    </source>
</evidence>
<dbReference type="SUPFAM" id="SSF56176">
    <property type="entry name" value="FAD-binding/transporter-associated domain-like"/>
    <property type="match status" value="1"/>
</dbReference>
<evidence type="ECO:0000313" key="8">
    <source>
        <dbReference type="Proteomes" id="UP001165667"/>
    </source>
</evidence>
<organism evidence="7 8">
    <name type="scientific">Lichenifustis flavocetrariae</name>
    <dbReference type="NCBI Taxonomy" id="2949735"/>
    <lineage>
        <taxon>Bacteria</taxon>
        <taxon>Pseudomonadati</taxon>
        <taxon>Pseudomonadota</taxon>
        <taxon>Alphaproteobacteria</taxon>
        <taxon>Hyphomicrobiales</taxon>
        <taxon>Lichenihabitantaceae</taxon>
        <taxon>Lichenifustis</taxon>
    </lineage>
</organism>
<dbReference type="PROSITE" id="PS51387">
    <property type="entry name" value="FAD_PCMH"/>
    <property type="match status" value="1"/>
</dbReference>
<dbReference type="InterPro" id="IPR036318">
    <property type="entry name" value="FAD-bd_PCMH-like_sf"/>
</dbReference>
<dbReference type="PANTHER" id="PTHR42973:SF39">
    <property type="entry name" value="FAD-BINDING PCMH-TYPE DOMAIN-CONTAINING PROTEIN"/>
    <property type="match status" value="1"/>
</dbReference>
<evidence type="ECO:0000256" key="3">
    <source>
        <dbReference type="ARBA" id="ARBA00022630"/>
    </source>
</evidence>
<dbReference type="PROSITE" id="PS00862">
    <property type="entry name" value="OX2_COVAL_FAD"/>
    <property type="match status" value="1"/>
</dbReference>
<keyword evidence="4" id="KW-0274">FAD</keyword>
<evidence type="ECO:0000313" key="7">
    <source>
        <dbReference type="EMBL" id="MCW6509991.1"/>
    </source>
</evidence>
<evidence type="ECO:0000256" key="5">
    <source>
        <dbReference type="ARBA" id="ARBA00023002"/>
    </source>
</evidence>
<reference evidence="7" key="1">
    <citation type="submission" date="2022-05" db="EMBL/GenBank/DDBJ databases">
        <authorList>
            <person name="Pankratov T."/>
        </authorList>
    </citation>
    <scope>NUCLEOTIDE SEQUENCE</scope>
    <source>
        <strain evidence="7">BP6-180914</strain>
    </source>
</reference>
<accession>A0AA42CL47</accession>
<dbReference type="Gene3D" id="3.30.43.10">
    <property type="entry name" value="Uridine Diphospho-n-acetylenolpyruvylglucosamine Reductase, domain 2"/>
    <property type="match status" value="1"/>
</dbReference>
<sequence>MNIDSLKQVCRGPVIAAGDADFAEAIHGNLWNRLIPDRAPDAVVKAADEDDIIAAVRFARANGVKVVVRGGGHNWCQPSLRHGGILIDLQKLTKVLSIDAENRRAVIQPIISNRDIQKALKPFGLAFPTGHCPQVKASGYFLGGGMAWNPTVWGLGVESLEAIELVTAQGELIKSSATENPDFFWAARGAGYGFFGIITKYYLKLHPLPKAIHGSTYYHRLEDAPAIGAWLGELAPTMAPSVELSQFIVKAPTELKDTASGQNGWLCMVTASAFEDTRDAAEAALRPLEKPPVRPLSKSFATPLDFEQLFDASGSLFIEGARCRVEATYSNHSPGEMMQAVLPLLPKAPSASSVFLFTIFCGPNIPAPRKDMARSMSAKVYGGPWTMWQEAKDDQANTDWHQAMITTLRPYNVGYYISESNSVERPASVVESFTAEKWQKLSDLREKHDPDRVFFGYFDGLADK</sequence>
<dbReference type="EMBL" id="JAMOIM010000012">
    <property type="protein sequence ID" value="MCW6509991.1"/>
    <property type="molecule type" value="Genomic_DNA"/>
</dbReference>
<evidence type="ECO:0000259" key="6">
    <source>
        <dbReference type="PROSITE" id="PS51387"/>
    </source>
</evidence>
<name>A0AA42CL47_9HYPH</name>
<dbReference type="InterPro" id="IPR006094">
    <property type="entry name" value="Oxid_FAD_bind_N"/>
</dbReference>
<dbReference type="PANTHER" id="PTHR42973">
    <property type="entry name" value="BINDING OXIDOREDUCTASE, PUTATIVE (AFU_ORTHOLOGUE AFUA_1G17690)-RELATED"/>
    <property type="match status" value="1"/>
</dbReference>
<gene>
    <name evidence="7" type="ORF">M8523_18385</name>
</gene>
<dbReference type="Gene3D" id="3.40.462.20">
    <property type="match status" value="1"/>
</dbReference>
<comment type="cofactor">
    <cofactor evidence="1">
        <name>FAD</name>
        <dbReference type="ChEBI" id="CHEBI:57692"/>
    </cofactor>
</comment>
<dbReference type="InterPro" id="IPR016166">
    <property type="entry name" value="FAD-bd_PCMH"/>
</dbReference>
<comment type="caution">
    <text evidence="7">The sequence shown here is derived from an EMBL/GenBank/DDBJ whole genome shotgun (WGS) entry which is preliminary data.</text>
</comment>
<keyword evidence="5" id="KW-0560">Oxidoreductase</keyword>
<evidence type="ECO:0000256" key="2">
    <source>
        <dbReference type="ARBA" id="ARBA00005466"/>
    </source>
</evidence>
<dbReference type="InterPro" id="IPR016169">
    <property type="entry name" value="FAD-bd_PCMH_sub2"/>
</dbReference>
<protein>
    <submittedName>
        <fullName evidence="7">FAD-binding oxidoreductase</fullName>
    </submittedName>
</protein>
<dbReference type="RefSeq" id="WP_282586359.1">
    <property type="nucleotide sequence ID" value="NZ_JAMOIM010000012.1"/>
</dbReference>
<dbReference type="InterPro" id="IPR016167">
    <property type="entry name" value="FAD-bd_PCMH_sub1"/>
</dbReference>